<organism evidence="1 2">
    <name type="scientific">Candidatus Kerfeldbacteria bacterium CG_4_10_14_0_8_um_filter_42_10</name>
    <dbReference type="NCBI Taxonomy" id="2014248"/>
    <lineage>
        <taxon>Bacteria</taxon>
        <taxon>Candidatus Kerfeldiibacteriota</taxon>
    </lineage>
</organism>
<protein>
    <submittedName>
        <fullName evidence="1">Uncharacterized protein</fullName>
    </submittedName>
</protein>
<evidence type="ECO:0000313" key="2">
    <source>
        <dbReference type="Proteomes" id="UP000230779"/>
    </source>
</evidence>
<sequence>MPIKNYTTKVPVVRTIKEIQESLIKHGVLGILMEYEKGTGRIEALKFLIEVKGNKVPFRLPTDWRKFQEVLKQQGVKRWNDDDYCYRVAWRVVRDWVMAQMALFEINQVELPQIFLPYMTDLNGVSTLYERVLKSGFKFLGDGNK</sequence>
<name>A0A2M7RHH2_9BACT</name>
<proteinExistence type="predicted"/>
<comment type="caution">
    <text evidence="1">The sequence shown here is derived from an EMBL/GenBank/DDBJ whole genome shotgun (WGS) entry which is preliminary data.</text>
</comment>
<dbReference type="AlphaFoldDB" id="A0A2M7RHH2"/>
<accession>A0A2M7RHH2</accession>
<dbReference type="Proteomes" id="UP000230779">
    <property type="component" value="Unassembled WGS sequence"/>
</dbReference>
<reference evidence="1 2" key="1">
    <citation type="submission" date="2017-09" db="EMBL/GenBank/DDBJ databases">
        <title>Depth-based differentiation of microbial function through sediment-hosted aquifers and enrichment of novel symbionts in the deep terrestrial subsurface.</title>
        <authorList>
            <person name="Probst A.J."/>
            <person name="Ladd B."/>
            <person name="Jarett J.K."/>
            <person name="Geller-Mcgrath D.E."/>
            <person name="Sieber C.M."/>
            <person name="Emerson J.B."/>
            <person name="Anantharaman K."/>
            <person name="Thomas B.C."/>
            <person name="Malmstrom R."/>
            <person name="Stieglmeier M."/>
            <person name="Klingl A."/>
            <person name="Woyke T."/>
            <person name="Ryan C.M."/>
            <person name="Banfield J.F."/>
        </authorList>
    </citation>
    <scope>NUCLEOTIDE SEQUENCE [LARGE SCALE GENOMIC DNA]</scope>
    <source>
        <strain evidence="1">CG_4_10_14_0_8_um_filter_42_10</strain>
    </source>
</reference>
<evidence type="ECO:0000313" key="1">
    <source>
        <dbReference type="EMBL" id="PIY95816.1"/>
    </source>
</evidence>
<dbReference type="EMBL" id="PFMD01000066">
    <property type="protein sequence ID" value="PIY95816.1"/>
    <property type="molecule type" value="Genomic_DNA"/>
</dbReference>
<gene>
    <name evidence="1" type="ORF">COY66_05785</name>
</gene>